<evidence type="ECO:0000256" key="1">
    <source>
        <dbReference type="SAM" id="MobiDB-lite"/>
    </source>
</evidence>
<evidence type="ECO:0000313" key="2">
    <source>
        <dbReference type="EMBL" id="CAE8688960.1"/>
    </source>
</evidence>
<protein>
    <submittedName>
        <fullName evidence="2">Uncharacterized protein</fullName>
    </submittedName>
</protein>
<dbReference type="Proteomes" id="UP000626109">
    <property type="component" value="Unassembled WGS sequence"/>
</dbReference>
<sequence>VWKLPKEAFVAARLAPDELSCTSRGVWRDFRVLLGSVVRFPASEVRSSGAVWHGCSGRTTAVLGQGGTSPATLAKLFRRAVELSDFFRETALQVARQGMSLVIAEGQPPAPSLCLFGYVNALAAVMRVALDRRAGRCGAAEIAALEAEAAESELAAHWLDAEATEQTTEAALYLQVLLTHAYVPLLLLDSSPWPFGLANVSQVISEALGEPRLGAWRAPSGGGWWRFRHSEAMLSSQRGAFLARRRAMASAGEELPAKVKVWSLGLHATLAMEPETLWLNYLPALAPFQVTVESVLAQNYCNAVGRCTTNTAIADLLNRHVVKSAIAMNGINKFPHVPDPLGLQREFLAVARADEGIREADVLMCSEPPFFCLLFLELDKPIFGYFGNPFGAYLEPGGPQETFYQAFREKLAADPRNAFACMSPYLSALVYWHSGIRLPIVQPLGLYTKATYRPSLGHVLVTKTIFVQADLVYVLNEFVEALAREEAGARIPLKQWQSNHTRFVHLKQLKDSSWQNWARHKAAVMLPYDPQLMTFYELYSMAVPLLVPDEGLLPLFTRLGYTNLQEFEYRSPGWSAPESELAYQWTENAQLHELRWWSSLSDMGGSQTPHLLRWGSVPELLWKLLGSDLDAVAAKMRRETELRLVRSTDFWCGAFLRALQPQGGWSRSGARVETDAVLSQMAVASPEDSARGKSESEEPGNGKGKGEPAESEDGKGEGEQAEHENGKGKGEPAEPEKGKGKGEEAEHEKGKGKGEEAEHEA</sequence>
<organism evidence="2 3">
    <name type="scientific">Polarella glacialis</name>
    <name type="common">Dinoflagellate</name>
    <dbReference type="NCBI Taxonomy" id="89957"/>
    <lineage>
        <taxon>Eukaryota</taxon>
        <taxon>Sar</taxon>
        <taxon>Alveolata</taxon>
        <taxon>Dinophyceae</taxon>
        <taxon>Suessiales</taxon>
        <taxon>Suessiaceae</taxon>
        <taxon>Polarella</taxon>
    </lineage>
</organism>
<proteinExistence type="predicted"/>
<dbReference type="EMBL" id="CAJNNW010026989">
    <property type="protein sequence ID" value="CAE8688960.1"/>
    <property type="molecule type" value="Genomic_DNA"/>
</dbReference>
<feature type="compositionally biased region" description="Basic and acidic residues" evidence="1">
    <location>
        <begin position="704"/>
        <end position="761"/>
    </location>
</feature>
<reference evidence="2" key="1">
    <citation type="submission" date="2021-02" db="EMBL/GenBank/DDBJ databases">
        <authorList>
            <person name="Dougan E. K."/>
            <person name="Rhodes N."/>
            <person name="Thang M."/>
            <person name="Chan C."/>
        </authorList>
    </citation>
    <scope>NUCLEOTIDE SEQUENCE</scope>
</reference>
<comment type="caution">
    <text evidence="2">The sequence shown here is derived from an EMBL/GenBank/DDBJ whole genome shotgun (WGS) entry which is preliminary data.</text>
</comment>
<evidence type="ECO:0000313" key="3">
    <source>
        <dbReference type="Proteomes" id="UP000626109"/>
    </source>
</evidence>
<accession>A0A813K175</accession>
<feature type="non-terminal residue" evidence="2">
    <location>
        <position position="1"/>
    </location>
</feature>
<feature type="region of interest" description="Disordered" evidence="1">
    <location>
        <begin position="681"/>
        <end position="761"/>
    </location>
</feature>
<dbReference type="AlphaFoldDB" id="A0A813K175"/>
<gene>
    <name evidence="2" type="ORF">PGLA2088_LOCUS26229</name>
</gene>
<name>A0A813K175_POLGL</name>